<dbReference type="InterPro" id="IPR014905">
    <property type="entry name" value="HIRAN"/>
</dbReference>
<evidence type="ECO:0000313" key="4">
    <source>
        <dbReference type="EMBL" id="SBT06261.1"/>
    </source>
</evidence>
<reference evidence="4 5" key="1">
    <citation type="submission" date="2016-06" db="EMBL/GenBank/DDBJ databases">
        <authorList>
            <person name="Kjaerup R.B."/>
            <person name="Dalgaard T.S."/>
            <person name="Juul-Madsen H.R."/>
        </authorList>
    </citation>
    <scope>NUCLEOTIDE SEQUENCE [LARGE SCALE GENOMIC DNA]</scope>
    <source>
        <strain evidence="4">2</strain>
    </source>
</reference>
<dbReference type="EMBL" id="FLQY01000094">
    <property type="protein sequence ID" value="SBT06261.1"/>
    <property type="molecule type" value="Genomic_DNA"/>
</dbReference>
<dbReference type="GO" id="GO:0016818">
    <property type="term" value="F:hydrolase activity, acting on acid anhydrides, in phosphorus-containing anhydrides"/>
    <property type="evidence" value="ECO:0007669"/>
    <property type="project" value="InterPro"/>
</dbReference>
<protein>
    <submittedName>
        <fullName evidence="4">HIRAN</fullName>
    </submittedName>
</protein>
<name>A0A1A8XNN8_9RHOO</name>
<gene>
    <name evidence="4" type="ORF">PROAA_1830007</name>
</gene>
<dbReference type="Pfam" id="PF08797">
    <property type="entry name" value="HIRAN"/>
    <property type="match status" value="1"/>
</dbReference>
<organism evidence="4 5">
    <name type="scientific">Candidatus Propionivibrio aalborgensis</name>
    <dbReference type="NCBI Taxonomy" id="1860101"/>
    <lineage>
        <taxon>Bacteria</taxon>
        <taxon>Pseudomonadati</taxon>
        <taxon>Pseudomonadota</taxon>
        <taxon>Betaproteobacteria</taxon>
        <taxon>Rhodocyclales</taxon>
        <taxon>Rhodocyclaceae</taxon>
        <taxon>Propionivibrio</taxon>
    </lineage>
</organism>
<keyword evidence="5" id="KW-1185">Reference proteome</keyword>
<evidence type="ECO:0000313" key="5">
    <source>
        <dbReference type="Proteomes" id="UP000199600"/>
    </source>
</evidence>
<dbReference type="Proteomes" id="UP000199600">
    <property type="component" value="Unassembled WGS sequence"/>
</dbReference>
<proteinExistence type="predicted"/>
<keyword evidence="1" id="KW-0479">Metal-binding</keyword>
<dbReference type="PROSITE" id="PS51257">
    <property type="entry name" value="PROKAR_LIPOPROTEIN"/>
    <property type="match status" value="1"/>
</dbReference>
<accession>A0A1A8XNN8</accession>
<dbReference type="Gene3D" id="3.30.70.2330">
    <property type="match status" value="1"/>
</dbReference>
<dbReference type="SMART" id="SM00910">
    <property type="entry name" value="HIRAN"/>
    <property type="match status" value="1"/>
</dbReference>
<feature type="domain" description="HIRAN" evidence="3">
    <location>
        <begin position="31"/>
        <end position="129"/>
    </location>
</feature>
<dbReference type="GO" id="GO:0003676">
    <property type="term" value="F:nucleic acid binding"/>
    <property type="evidence" value="ECO:0007669"/>
    <property type="project" value="InterPro"/>
</dbReference>
<dbReference type="GO" id="GO:0008270">
    <property type="term" value="F:zinc ion binding"/>
    <property type="evidence" value="ECO:0007669"/>
    <property type="project" value="InterPro"/>
</dbReference>
<evidence type="ECO:0000259" key="3">
    <source>
        <dbReference type="SMART" id="SM00910"/>
    </source>
</evidence>
<sequence>MRLPRTSLPIVGLLFAGLLIASLACAESIKILVQSSPLAGSQYYSAAKMWNKIKPGDRLTLTREPDNRHDRNAVRVDWNGHQLGYVPRAENRAVARALDAGEKLEAHVSVLRDDPDPWKRVEFEVYLIL</sequence>
<evidence type="ECO:0000256" key="2">
    <source>
        <dbReference type="ARBA" id="ARBA00022801"/>
    </source>
</evidence>
<dbReference type="AlphaFoldDB" id="A0A1A8XNN8"/>
<keyword evidence="2" id="KW-0378">Hydrolase</keyword>
<evidence type="ECO:0000256" key="1">
    <source>
        <dbReference type="ARBA" id="ARBA00022723"/>
    </source>
</evidence>
<dbReference type="RefSeq" id="WP_186410445.1">
    <property type="nucleotide sequence ID" value="NZ_FLQY01000094.1"/>
</dbReference>